<dbReference type="AlphaFoldDB" id="A0AA38LDG6"/>
<dbReference type="EMBL" id="JAHRHJ020000004">
    <property type="protein sequence ID" value="KAH9317525.1"/>
    <property type="molecule type" value="Genomic_DNA"/>
</dbReference>
<dbReference type="SUPFAM" id="SSF81383">
    <property type="entry name" value="F-box domain"/>
    <property type="match status" value="1"/>
</dbReference>
<dbReference type="InterPro" id="IPR045283">
    <property type="entry name" value="AT3G44326-like"/>
</dbReference>
<name>A0AA38LDG6_TAXCH</name>
<evidence type="ECO:0008006" key="4">
    <source>
        <dbReference type="Google" id="ProtNLM"/>
    </source>
</evidence>
<accession>A0AA38LDG6</accession>
<dbReference type="Proteomes" id="UP000824469">
    <property type="component" value="Unassembled WGS sequence"/>
</dbReference>
<dbReference type="InterPro" id="IPR036047">
    <property type="entry name" value="F-box-like_dom_sf"/>
</dbReference>
<organism evidence="2 3">
    <name type="scientific">Taxus chinensis</name>
    <name type="common">Chinese yew</name>
    <name type="synonym">Taxus wallichiana var. chinensis</name>
    <dbReference type="NCBI Taxonomy" id="29808"/>
    <lineage>
        <taxon>Eukaryota</taxon>
        <taxon>Viridiplantae</taxon>
        <taxon>Streptophyta</taxon>
        <taxon>Embryophyta</taxon>
        <taxon>Tracheophyta</taxon>
        <taxon>Spermatophyta</taxon>
        <taxon>Pinopsida</taxon>
        <taxon>Pinidae</taxon>
        <taxon>Conifers II</taxon>
        <taxon>Cupressales</taxon>
        <taxon>Taxaceae</taxon>
        <taxon>Taxus</taxon>
    </lineage>
</organism>
<sequence length="363" mass="41498">MSSLSSDIIAEILRRADGTTLATAASSSSTLKSIAFQEWLWEDLCSSLWPSTQTGEIKQLISSLGGFRKFYGYCFPLLNVCWKHPTIDFKEEYQENFNVAEEEVVHDAVPVSPDDMVTLLDIHFNNKSIYSKVISADGMSHFHRTSCSFFQTSPFHIDLLCNGDGINMPSILIDDIEKEKGVDSSKIFQVQNMMRLSWIIINTRTKRAVNLSSWRPLQARRTFRSRGNEFTIRFGSILPADHNAMPLDLIACNIMVRCRSAGGETMNLQINEISIQMEDVVGNQMNVREGALAIERAMKWEGRSKEHDNIIETCRQVLEIHSEYDHMKEQEQKVQAVQPRMIDPLYLLFPFAAMSVFYCYCFM</sequence>
<comment type="caution">
    <text evidence="2">The sequence shown here is derived from an EMBL/GenBank/DDBJ whole genome shotgun (WGS) entry which is preliminary data.</text>
</comment>
<keyword evidence="1" id="KW-0472">Membrane</keyword>
<evidence type="ECO:0000313" key="3">
    <source>
        <dbReference type="Proteomes" id="UP000824469"/>
    </source>
</evidence>
<keyword evidence="1" id="KW-1133">Transmembrane helix</keyword>
<proteinExistence type="predicted"/>
<dbReference type="PANTHER" id="PTHR33736:SF13">
    <property type="entry name" value="OS11G0155100 PROTEIN"/>
    <property type="match status" value="1"/>
</dbReference>
<reference evidence="2 3" key="1">
    <citation type="journal article" date="2021" name="Nat. Plants">
        <title>The Taxus genome provides insights into paclitaxel biosynthesis.</title>
        <authorList>
            <person name="Xiong X."/>
            <person name="Gou J."/>
            <person name="Liao Q."/>
            <person name="Li Y."/>
            <person name="Zhou Q."/>
            <person name="Bi G."/>
            <person name="Li C."/>
            <person name="Du R."/>
            <person name="Wang X."/>
            <person name="Sun T."/>
            <person name="Guo L."/>
            <person name="Liang H."/>
            <person name="Lu P."/>
            <person name="Wu Y."/>
            <person name="Zhang Z."/>
            <person name="Ro D.K."/>
            <person name="Shang Y."/>
            <person name="Huang S."/>
            <person name="Yan J."/>
        </authorList>
    </citation>
    <scope>NUCLEOTIDE SEQUENCE [LARGE SCALE GENOMIC DNA]</scope>
    <source>
        <strain evidence="2">Ta-2019</strain>
    </source>
</reference>
<feature type="transmembrane region" description="Helical" evidence="1">
    <location>
        <begin position="345"/>
        <end position="362"/>
    </location>
</feature>
<dbReference type="PANTHER" id="PTHR33736">
    <property type="entry name" value="F-BOX PROTEIN-RELATED"/>
    <property type="match status" value="1"/>
</dbReference>
<gene>
    <name evidence="2" type="ORF">KI387_019294</name>
</gene>
<evidence type="ECO:0000313" key="2">
    <source>
        <dbReference type="EMBL" id="KAH9317525.1"/>
    </source>
</evidence>
<protein>
    <recommendedName>
        <fullName evidence="4">F-box protein</fullName>
    </recommendedName>
</protein>
<evidence type="ECO:0000256" key="1">
    <source>
        <dbReference type="SAM" id="Phobius"/>
    </source>
</evidence>
<keyword evidence="1" id="KW-0812">Transmembrane</keyword>
<keyword evidence="3" id="KW-1185">Reference proteome</keyword>